<protein>
    <submittedName>
        <fullName evidence="3">DUF3223 domain-containing protein</fullName>
    </submittedName>
</protein>
<dbReference type="EMBL" id="UXUI01009035">
    <property type="protein sequence ID" value="VDD92917.1"/>
    <property type="molecule type" value="Genomic_DNA"/>
</dbReference>
<dbReference type="Proteomes" id="UP000274131">
    <property type="component" value="Unassembled WGS sequence"/>
</dbReference>
<dbReference type="WBParaSite" id="EVEC_0000818401-mRNA-1">
    <property type="protein sequence ID" value="EVEC_0000818401-mRNA-1"/>
    <property type="gene ID" value="EVEC_0000818401"/>
</dbReference>
<evidence type="ECO:0000313" key="2">
    <source>
        <dbReference type="Proteomes" id="UP000274131"/>
    </source>
</evidence>
<evidence type="ECO:0000313" key="1">
    <source>
        <dbReference type="EMBL" id="VDD92917.1"/>
    </source>
</evidence>
<sequence length="167" mass="18738">MLKIPDTYGFGIDVSLPSAKSYAEKGVDCCDEKLRVLINDAYDLLSAEKSDIIPDDETAAKVIKELIEKDYRKKFDVTVQNQDFGKRTFESDSLACKFKHKNKFFLAFSTRNDNQNKESFNIGFKATNSYQSFGQLGGARSHSGHLKDSNLETDETKGIVITAFVDV</sequence>
<evidence type="ECO:0000313" key="3">
    <source>
        <dbReference type="WBParaSite" id="EVEC_0000818401-mRNA-1"/>
    </source>
</evidence>
<gene>
    <name evidence="1" type="ORF">EVEC_LOCUS7668</name>
</gene>
<proteinExistence type="predicted"/>
<dbReference type="AlphaFoldDB" id="A0A0N4VC97"/>
<reference evidence="1 2" key="2">
    <citation type="submission" date="2018-10" db="EMBL/GenBank/DDBJ databases">
        <authorList>
            <consortium name="Pathogen Informatics"/>
        </authorList>
    </citation>
    <scope>NUCLEOTIDE SEQUENCE [LARGE SCALE GENOMIC DNA]</scope>
</reference>
<name>A0A0N4VC97_ENTVE</name>
<accession>A0A0N4VC97</accession>
<reference evidence="3" key="1">
    <citation type="submission" date="2017-02" db="UniProtKB">
        <authorList>
            <consortium name="WormBaseParasite"/>
        </authorList>
    </citation>
    <scope>IDENTIFICATION</scope>
</reference>
<organism evidence="3">
    <name type="scientific">Enterobius vermicularis</name>
    <name type="common">Human pinworm</name>
    <dbReference type="NCBI Taxonomy" id="51028"/>
    <lineage>
        <taxon>Eukaryota</taxon>
        <taxon>Metazoa</taxon>
        <taxon>Ecdysozoa</taxon>
        <taxon>Nematoda</taxon>
        <taxon>Chromadorea</taxon>
        <taxon>Rhabditida</taxon>
        <taxon>Spirurina</taxon>
        <taxon>Oxyuridomorpha</taxon>
        <taxon>Oxyuroidea</taxon>
        <taxon>Oxyuridae</taxon>
        <taxon>Enterobius</taxon>
    </lineage>
</organism>
<keyword evidence="2" id="KW-1185">Reference proteome</keyword>